<feature type="compositionally biased region" description="Low complexity" evidence="1">
    <location>
        <begin position="51"/>
        <end position="61"/>
    </location>
</feature>
<dbReference type="GeneID" id="40727993"/>
<evidence type="ECO:0000313" key="4">
    <source>
        <dbReference type="Proteomes" id="UP000306050"/>
    </source>
</evidence>
<evidence type="ECO:0000313" key="3">
    <source>
        <dbReference type="EMBL" id="TKY86273.1"/>
    </source>
</evidence>
<feature type="signal peptide" evidence="2">
    <location>
        <begin position="1"/>
        <end position="21"/>
    </location>
</feature>
<organism evidence="3 4">
    <name type="scientific">Sporisorium graminicola</name>
    <dbReference type="NCBI Taxonomy" id="280036"/>
    <lineage>
        <taxon>Eukaryota</taxon>
        <taxon>Fungi</taxon>
        <taxon>Dikarya</taxon>
        <taxon>Basidiomycota</taxon>
        <taxon>Ustilaginomycotina</taxon>
        <taxon>Ustilaginomycetes</taxon>
        <taxon>Ustilaginales</taxon>
        <taxon>Ustilaginaceae</taxon>
        <taxon>Sporisorium</taxon>
    </lineage>
</organism>
<dbReference type="EMBL" id="SRRM01000018">
    <property type="protein sequence ID" value="TKY86273.1"/>
    <property type="molecule type" value="Genomic_DNA"/>
</dbReference>
<evidence type="ECO:0000256" key="1">
    <source>
        <dbReference type="SAM" id="MobiDB-lite"/>
    </source>
</evidence>
<reference evidence="3 4" key="1">
    <citation type="submission" date="2019-05" db="EMBL/GenBank/DDBJ databases">
        <title>Sporisorium graminicola CBS 10092 draft sequencing and annotation.</title>
        <authorList>
            <person name="Solano-Gonzalez S."/>
            <person name="Caddick M.X."/>
            <person name="Darby A."/>
        </authorList>
    </citation>
    <scope>NUCLEOTIDE SEQUENCE [LARGE SCALE GENOMIC DNA]</scope>
    <source>
        <strain evidence="3 4">CBS 10092</strain>
    </source>
</reference>
<feature type="region of interest" description="Disordered" evidence="1">
    <location>
        <begin position="51"/>
        <end position="74"/>
    </location>
</feature>
<dbReference type="AlphaFoldDB" id="A0A4U7KPU9"/>
<protein>
    <submittedName>
        <fullName evidence="3">Uncharacterized protein</fullName>
    </submittedName>
</protein>
<gene>
    <name evidence="3" type="ORF">EX895_005098</name>
</gene>
<name>A0A4U7KPU9_9BASI</name>
<dbReference type="RefSeq" id="XP_029738258.1">
    <property type="nucleotide sequence ID" value="XM_029885692.1"/>
</dbReference>
<keyword evidence="2" id="KW-0732">Signal</keyword>
<keyword evidence="4" id="KW-1185">Reference proteome</keyword>
<dbReference type="KEGG" id="sgra:EX895_005098"/>
<evidence type="ECO:0000256" key="2">
    <source>
        <dbReference type="SAM" id="SignalP"/>
    </source>
</evidence>
<sequence>MWLRTALCWLGLLSTLLVRSAMDDANARGRYGSEYRPFAGFNFAQPDKFGADSSATGSGSAIRRPPPGSLVPSDAQFRTPASTLSRNLYGPGERFLTDTVVDGKRLRMVPQFIMEDHRPYGPYTVGLENFEVKRYPLDVNFLRGTYHLGNMPATSFEQYTSPDSSSFLKNIIYRPDPDVLRRITETVQAPEYFQGRKPQLVHPWDLNGPKQGEFLWPPVHPDETQLQLKMIHPNRQRMARAVMEAIALHGRNQRNVFSMVIPQVREQKKRFIMMVPVQSEFFTSPPHTSPNSDLWLFLETVQDSKNKMQPRMALLGASYLPKDATSFLVAHNIIRPAKLNILNYIHGISFHVR</sequence>
<accession>A0A4U7KPU9</accession>
<proteinExistence type="predicted"/>
<feature type="chain" id="PRO_5020533781" evidence="2">
    <location>
        <begin position="22"/>
        <end position="353"/>
    </location>
</feature>
<dbReference type="OrthoDB" id="2546330at2759"/>
<dbReference type="Proteomes" id="UP000306050">
    <property type="component" value="Chromosome SGRAM_5"/>
</dbReference>
<comment type="caution">
    <text evidence="3">The sequence shown here is derived from an EMBL/GenBank/DDBJ whole genome shotgun (WGS) entry which is preliminary data.</text>
</comment>